<evidence type="ECO:0000256" key="2">
    <source>
        <dbReference type="SAM" id="MobiDB-lite"/>
    </source>
</evidence>
<feature type="domain" description="CCHC-type" evidence="3">
    <location>
        <begin position="192"/>
        <end position="206"/>
    </location>
</feature>
<feature type="region of interest" description="Disordered" evidence="2">
    <location>
        <begin position="58"/>
        <end position="80"/>
    </location>
</feature>
<keyword evidence="1" id="KW-0479">Metal-binding</keyword>
<keyword evidence="1" id="KW-0863">Zinc-finger</keyword>
<dbReference type="Gene3D" id="4.10.60.10">
    <property type="entry name" value="Zinc finger, CCHC-type"/>
    <property type="match status" value="1"/>
</dbReference>
<dbReference type="AlphaFoldDB" id="A0AAD7WX11"/>
<dbReference type="EMBL" id="JAINUG010000018">
    <property type="protein sequence ID" value="KAJ8412751.1"/>
    <property type="molecule type" value="Genomic_DNA"/>
</dbReference>
<dbReference type="PANTHER" id="PTHR15503">
    <property type="entry name" value="LDOC1 RELATED"/>
    <property type="match status" value="1"/>
</dbReference>
<evidence type="ECO:0000313" key="5">
    <source>
        <dbReference type="Proteomes" id="UP001221898"/>
    </source>
</evidence>
<dbReference type="InterPro" id="IPR001878">
    <property type="entry name" value="Znf_CCHC"/>
</dbReference>
<name>A0AAD7WX11_9TELE</name>
<feature type="compositionally biased region" description="Low complexity" evidence="2">
    <location>
        <begin position="58"/>
        <end position="68"/>
    </location>
</feature>
<accession>A0AAD7WX11</accession>
<proteinExistence type="predicted"/>
<dbReference type="InterPro" id="IPR032567">
    <property type="entry name" value="RTL1-rel"/>
</dbReference>
<gene>
    <name evidence="4" type="ORF">AAFF_G00117020</name>
</gene>
<sequence>MDPADPDQLRFALEQQGAMLGRHQDHLERVTEHLQSLTSGLAELTLTLRAPVINPAPQHAAAPLQPEPSSAPVREPRLPPPERYAGKALYDAFICGLSEHLKDEILTRDLPESFDDLVSLAIRVDSRLQERRRWRSSGGFPGSGRTGVRSPIGAYNHPRAAPSTTPEPEPMQLDRTRLSRQERDRRMANRSCLYCGESGHFISGCPVKANTH</sequence>
<dbReference type="SUPFAM" id="SSF57756">
    <property type="entry name" value="Retrovirus zinc finger-like domains"/>
    <property type="match status" value="1"/>
</dbReference>
<dbReference type="Proteomes" id="UP001221898">
    <property type="component" value="Unassembled WGS sequence"/>
</dbReference>
<dbReference type="PROSITE" id="PS50158">
    <property type="entry name" value="ZF_CCHC"/>
    <property type="match status" value="1"/>
</dbReference>
<dbReference type="GO" id="GO:0008270">
    <property type="term" value="F:zinc ion binding"/>
    <property type="evidence" value="ECO:0007669"/>
    <property type="project" value="UniProtKB-KW"/>
</dbReference>
<keyword evidence="1" id="KW-0862">Zinc</keyword>
<evidence type="ECO:0000313" key="4">
    <source>
        <dbReference type="EMBL" id="KAJ8412751.1"/>
    </source>
</evidence>
<dbReference type="PANTHER" id="PTHR15503:SF36">
    <property type="entry name" value="RETROTRANSPOSON GAG-LIKE PROTEIN 5"/>
    <property type="match status" value="1"/>
</dbReference>
<feature type="region of interest" description="Disordered" evidence="2">
    <location>
        <begin position="135"/>
        <end position="184"/>
    </location>
</feature>
<dbReference type="InterPro" id="IPR036875">
    <property type="entry name" value="Znf_CCHC_sf"/>
</dbReference>
<keyword evidence="5" id="KW-1185">Reference proteome</keyword>
<dbReference type="GO" id="GO:0003676">
    <property type="term" value="F:nucleic acid binding"/>
    <property type="evidence" value="ECO:0007669"/>
    <property type="project" value="InterPro"/>
</dbReference>
<comment type="caution">
    <text evidence="4">The sequence shown here is derived from an EMBL/GenBank/DDBJ whole genome shotgun (WGS) entry which is preliminary data.</text>
</comment>
<feature type="compositionally biased region" description="Basic and acidic residues" evidence="2">
    <location>
        <begin position="172"/>
        <end position="184"/>
    </location>
</feature>
<evidence type="ECO:0000259" key="3">
    <source>
        <dbReference type="PROSITE" id="PS50158"/>
    </source>
</evidence>
<organism evidence="4 5">
    <name type="scientific">Aldrovandia affinis</name>
    <dbReference type="NCBI Taxonomy" id="143900"/>
    <lineage>
        <taxon>Eukaryota</taxon>
        <taxon>Metazoa</taxon>
        <taxon>Chordata</taxon>
        <taxon>Craniata</taxon>
        <taxon>Vertebrata</taxon>
        <taxon>Euteleostomi</taxon>
        <taxon>Actinopterygii</taxon>
        <taxon>Neopterygii</taxon>
        <taxon>Teleostei</taxon>
        <taxon>Notacanthiformes</taxon>
        <taxon>Halosauridae</taxon>
        <taxon>Aldrovandia</taxon>
    </lineage>
</organism>
<protein>
    <recommendedName>
        <fullName evidence="3">CCHC-type domain-containing protein</fullName>
    </recommendedName>
</protein>
<reference evidence="4" key="1">
    <citation type="journal article" date="2023" name="Science">
        <title>Genome structures resolve the early diversification of teleost fishes.</title>
        <authorList>
            <person name="Parey E."/>
            <person name="Louis A."/>
            <person name="Montfort J."/>
            <person name="Bouchez O."/>
            <person name="Roques C."/>
            <person name="Iampietro C."/>
            <person name="Lluch J."/>
            <person name="Castinel A."/>
            <person name="Donnadieu C."/>
            <person name="Desvignes T."/>
            <person name="Floi Bucao C."/>
            <person name="Jouanno E."/>
            <person name="Wen M."/>
            <person name="Mejri S."/>
            <person name="Dirks R."/>
            <person name="Jansen H."/>
            <person name="Henkel C."/>
            <person name="Chen W.J."/>
            <person name="Zahm M."/>
            <person name="Cabau C."/>
            <person name="Klopp C."/>
            <person name="Thompson A.W."/>
            <person name="Robinson-Rechavi M."/>
            <person name="Braasch I."/>
            <person name="Lecointre G."/>
            <person name="Bobe J."/>
            <person name="Postlethwait J.H."/>
            <person name="Berthelot C."/>
            <person name="Roest Crollius H."/>
            <person name="Guiguen Y."/>
        </authorList>
    </citation>
    <scope>NUCLEOTIDE SEQUENCE</scope>
    <source>
        <strain evidence="4">NC1722</strain>
    </source>
</reference>
<evidence type="ECO:0000256" key="1">
    <source>
        <dbReference type="PROSITE-ProRule" id="PRU00047"/>
    </source>
</evidence>